<feature type="compositionally biased region" description="Basic and acidic residues" evidence="1">
    <location>
        <begin position="82"/>
        <end position="92"/>
    </location>
</feature>
<protein>
    <submittedName>
        <fullName evidence="2">Uncharacterized protein</fullName>
    </submittedName>
</protein>
<name>A0A6J4QT74_9ACTN</name>
<dbReference type="EMBL" id="CADCUW010000657">
    <property type="protein sequence ID" value="CAA9454589.1"/>
    <property type="molecule type" value="Genomic_DNA"/>
</dbReference>
<proteinExistence type="predicted"/>
<gene>
    <name evidence="2" type="ORF">AVDCRST_MAG01-01-5011</name>
</gene>
<feature type="non-terminal residue" evidence="2">
    <location>
        <position position="178"/>
    </location>
</feature>
<reference evidence="2" key="1">
    <citation type="submission" date="2020-02" db="EMBL/GenBank/DDBJ databases">
        <authorList>
            <person name="Meier V. D."/>
        </authorList>
    </citation>
    <scope>NUCLEOTIDE SEQUENCE</scope>
    <source>
        <strain evidence="2">AVDCRST_MAG01</strain>
    </source>
</reference>
<evidence type="ECO:0000313" key="2">
    <source>
        <dbReference type="EMBL" id="CAA9454589.1"/>
    </source>
</evidence>
<accession>A0A6J4QT74</accession>
<sequence>ERRSLLLALDDDFPGVPCRGHAGHLARRFDRGCRLRGGRRGPGGLHRRGGAVARAPRASRRRGGLDPRDRLRPGGRRRRRRGADGRRDGDRKSGRHRRRIGCRGRAVAVGAVEEARSGGGPMARGHGDLVAPWLDGDVGRRGGRRAGLRDLRRDGRARLRGHHGRRDAARAARRALQV</sequence>
<feature type="compositionally biased region" description="Basic residues" evidence="1">
    <location>
        <begin position="36"/>
        <end position="49"/>
    </location>
</feature>
<feature type="compositionally biased region" description="Basic and acidic residues" evidence="1">
    <location>
        <begin position="63"/>
        <end position="72"/>
    </location>
</feature>
<feature type="non-terminal residue" evidence="2">
    <location>
        <position position="1"/>
    </location>
</feature>
<feature type="region of interest" description="Disordered" evidence="1">
    <location>
        <begin position="36"/>
        <end position="103"/>
    </location>
</feature>
<dbReference type="AlphaFoldDB" id="A0A6J4QT74"/>
<feature type="compositionally biased region" description="Basic residues" evidence="1">
    <location>
        <begin position="93"/>
        <end position="102"/>
    </location>
</feature>
<organism evidence="2">
    <name type="scientific">uncultured Rubrobacteraceae bacterium</name>
    <dbReference type="NCBI Taxonomy" id="349277"/>
    <lineage>
        <taxon>Bacteria</taxon>
        <taxon>Bacillati</taxon>
        <taxon>Actinomycetota</taxon>
        <taxon>Rubrobacteria</taxon>
        <taxon>Rubrobacterales</taxon>
        <taxon>Rubrobacteraceae</taxon>
        <taxon>environmental samples</taxon>
    </lineage>
</organism>
<evidence type="ECO:0000256" key="1">
    <source>
        <dbReference type="SAM" id="MobiDB-lite"/>
    </source>
</evidence>